<dbReference type="Gene3D" id="3.90.70.200">
    <property type="entry name" value="Plus-3 domain"/>
    <property type="match status" value="1"/>
</dbReference>
<reference evidence="11" key="2">
    <citation type="submission" date="2025-08" db="UniProtKB">
        <authorList>
            <consortium name="Ensembl"/>
        </authorList>
    </citation>
    <scope>IDENTIFICATION</scope>
</reference>
<evidence type="ECO:0000313" key="12">
    <source>
        <dbReference type="Proteomes" id="UP000472267"/>
    </source>
</evidence>
<feature type="region of interest" description="Disordered" evidence="9">
    <location>
        <begin position="1"/>
        <end position="72"/>
    </location>
</feature>
<dbReference type="Pfam" id="PF03126">
    <property type="entry name" value="Plus-3"/>
    <property type="match status" value="1"/>
</dbReference>
<dbReference type="Ensembl" id="ENSSFAT00005003362.1">
    <property type="protein sequence ID" value="ENSSFAP00005003121.1"/>
    <property type="gene ID" value="ENSSFAG00005002131.1"/>
</dbReference>
<reference evidence="11" key="1">
    <citation type="submission" date="2019-06" db="EMBL/GenBank/DDBJ databases">
        <authorList>
            <consortium name="Wellcome Sanger Institute Data Sharing"/>
        </authorList>
    </citation>
    <scope>NUCLEOTIDE SEQUENCE [LARGE SCALE GENOMIC DNA]</scope>
</reference>
<dbReference type="AlphaFoldDB" id="A0A672F8F9"/>
<dbReference type="PROSITE" id="PS51360">
    <property type="entry name" value="PLUS3"/>
    <property type="match status" value="1"/>
</dbReference>
<keyword evidence="2" id="KW-0597">Phosphoprotein</keyword>
<keyword evidence="3" id="KW-0805">Transcription regulation</keyword>
<organism evidence="11 12">
    <name type="scientific">Salarias fasciatus</name>
    <name type="common">Jewelled blenny</name>
    <name type="synonym">Blennius fasciatus</name>
    <dbReference type="NCBI Taxonomy" id="181472"/>
    <lineage>
        <taxon>Eukaryota</taxon>
        <taxon>Metazoa</taxon>
        <taxon>Chordata</taxon>
        <taxon>Craniata</taxon>
        <taxon>Vertebrata</taxon>
        <taxon>Euteleostomi</taxon>
        <taxon>Actinopterygii</taxon>
        <taxon>Neopterygii</taxon>
        <taxon>Teleostei</taxon>
        <taxon>Neoteleostei</taxon>
        <taxon>Acanthomorphata</taxon>
        <taxon>Ovalentaria</taxon>
        <taxon>Blenniimorphae</taxon>
        <taxon>Blenniiformes</taxon>
        <taxon>Blennioidei</taxon>
        <taxon>Blenniidae</taxon>
        <taxon>Salariinae</taxon>
        <taxon>Salarias</taxon>
    </lineage>
</organism>
<feature type="domain" description="Plus3" evidence="10">
    <location>
        <begin position="69"/>
        <end position="200"/>
    </location>
</feature>
<evidence type="ECO:0000259" key="10">
    <source>
        <dbReference type="PROSITE" id="PS51360"/>
    </source>
</evidence>
<dbReference type="GO" id="GO:1990269">
    <property type="term" value="F:RNA polymerase II C-terminal domain phosphoserine binding"/>
    <property type="evidence" value="ECO:0007669"/>
    <property type="project" value="TreeGrafter"/>
</dbReference>
<feature type="region of interest" description="Disordered" evidence="9">
    <location>
        <begin position="377"/>
        <end position="410"/>
    </location>
</feature>
<evidence type="ECO:0000256" key="5">
    <source>
        <dbReference type="ARBA" id="ARBA00023159"/>
    </source>
</evidence>
<accession>A0A672F8F9</accession>
<name>A0A672F8F9_SALFA</name>
<evidence type="ECO:0000256" key="9">
    <source>
        <dbReference type="SAM" id="MobiDB-lite"/>
    </source>
</evidence>
<dbReference type="InterPro" id="IPR036128">
    <property type="entry name" value="Plus3-like_sf"/>
</dbReference>
<dbReference type="InterPro" id="IPR004343">
    <property type="entry name" value="Plus-3_dom"/>
</dbReference>
<feature type="compositionally biased region" description="Low complexity" evidence="9">
    <location>
        <begin position="379"/>
        <end position="390"/>
    </location>
</feature>
<keyword evidence="6" id="KW-0804">Transcription</keyword>
<sequence>MSAEPSSLLAGGTSLHQPPQELNQEQSRTVWLRAKRRPLQVSKSSVQSDHSSLCDSDKEEETPPKSQPVSLPDELNKIRLSRHKLERWCHMPFFSRTVTGCFVRIAVGNSSSRPVYRVAQVVDVVETAKVYQLGSTRTNKGLLLRHGGDAQVFRLEFVSNQEFTGGEFTKWKEAMAGAGLQVPTLDEISKKEQSIQDAINYQLNDKDIDDIVREKDKFRKGPPNYAMKKTQLLKDKAVAEERRDGGRVKAIQKELEELEDRAAALDRKRTQSISYISSINQRNRSWNLTASQKALVAEGYSPFARRKCQPTLMSNTRDPLARGAILAQLDQKYRSNSAAADPSNAEEKTPATQLSEDWLQAHDFDLSIDLQVPTAGAQSLPVSSNPLPVSGGAPRRSFSLEDYKKRRGLM</sequence>
<evidence type="ECO:0000256" key="8">
    <source>
        <dbReference type="ARBA" id="ARBA00068204"/>
    </source>
</evidence>
<evidence type="ECO:0000313" key="11">
    <source>
        <dbReference type="Ensembl" id="ENSSFAP00005003121.1"/>
    </source>
</evidence>
<evidence type="ECO:0000256" key="6">
    <source>
        <dbReference type="ARBA" id="ARBA00023163"/>
    </source>
</evidence>
<dbReference type="InParanoid" id="A0A672F8F9"/>
<evidence type="ECO:0000256" key="7">
    <source>
        <dbReference type="ARBA" id="ARBA00023242"/>
    </source>
</evidence>
<dbReference type="SUPFAM" id="SSF159042">
    <property type="entry name" value="Plus3-like"/>
    <property type="match status" value="1"/>
</dbReference>
<evidence type="ECO:0000256" key="1">
    <source>
        <dbReference type="ARBA" id="ARBA00004642"/>
    </source>
</evidence>
<feature type="compositionally biased region" description="Polar residues" evidence="9">
    <location>
        <begin position="14"/>
        <end position="29"/>
    </location>
</feature>
<dbReference type="SMART" id="SM00719">
    <property type="entry name" value="Plus3"/>
    <property type="match status" value="1"/>
</dbReference>
<dbReference type="PANTHER" id="PTHR13115:SF8">
    <property type="entry name" value="RNA POLYMERASE-ASSOCIATED PROTEIN RTF1 HOMOLOG"/>
    <property type="match status" value="1"/>
</dbReference>
<evidence type="ECO:0000256" key="4">
    <source>
        <dbReference type="ARBA" id="ARBA00023054"/>
    </source>
</evidence>
<protein>
    <recommendedName>
        <fullName evidence="8">RNA polymerase-associated protein RTF1 homolog</fullName>
    </recommendedName>
</protein>
<dbReference type="GO" id="GO:0016593">
    <property type="term" value="C:Cdc73/Paf1 complex"/>
    <property type="evidence" value="ECO:0007669"/>
    <property type="project" value="UniProtKB-ARBA"/>
</dbReference>
<dbReference type="GO" id="GO:0003677">
    <property type="term" value="F:DNA binding"/>
    <property type="evidence" value="ECO:0007669"/>
    <property type="project" value="InterPro"/>
</dbReference>
<keyword evidence="12" id="KW-1185">Reference proteome</keyword>
<dbReference type="Proteomes" id="UP000472267">
    <property type="component" value="Chromosome 2"/>
</dbReference>
<reference evidence="11" key="3">
    <citation type="submission" date="2025-09" db="UniProtKB">
        <authorList>
            <consortium name="Ensembl"/>
        </authorList>
    </citation>
    <scope>IDENTIFICATION</scope>
</reference>
<dbReference type="GO" id="GO:0019827">
    <property type="term" value="P:stem cell population maintenance"/>
    <property type="evidence" value="ECO:0007669"/>
    <property type="project" value="UniProtKB-ARBA"/>
</dbReference>
<keyword evidence="5" id="KW-0010">Activator</keyword>
<dbReference type="FunFam" id="3.90.70.200:FF:000001">
    <property type="entry name" value="RNA polymerase-associated protein RTF1 homolog"/>
    <property type="match status" value="1"/>
</dbReference>
<keyword evidence="4" id="KW-0175">Coiled coil</keyword>
<feature type="compositionally biased region" description="Low complexity" evidence="9">
    <location>
        <begin position="40"/>
        <end position="51"/>
    </location>
</feature>
<evidence type="ECO:0000256" key="3">
    <source>
        <dbReference type="ARBA" id="ARBA00023015"/>
    </source>
</evidence>
<comment type="subcellular location">
    <subcellularLocation>
        <location evidence="1">Nucleus</location>
        <location evidence="1">Nucleoplasm</location>
    </subcellularLocation>
</comment>
<keyword evidence="7" id="KW-0539">Nucleus</keyword>
<evidence type="ECO:0000256" key="2">
    <source>
        <dbReference type="ARBA" id="ARBA00022553"/>
    </source>
</evidence>
<dbReference type="PANTHER" id="PTHR13115">
    <property type="entry name" value="RNA POLYMERASE-ASSOCIATED PROTEIN RTF1 HOMOLOG"/>
    <property type="match status" value="1"/>
</dbReference>
<proteinExistence type="predicted"/>